<protein>
    <submittedName>
        <fullName evidence="2">Uncharacterized protein</fullName>
    </submittedName>
</protein>
<sequence>MEMKKYIELGEEKAGSQKKLAEYLETRYTTLVLVKSGKKSLTTALCIKLARYIQEDELKVIAASNLIIEKDENRRKIFESCFSKVASFTLAIFIFSVISIMTPQPANASQQRLSAAPYAEVFVLC</sequence>
<evidence type="ECO:0000313" key="3">
    <source>
        <dbReference type="Proteomes" id="UP000181998"/>
    </source>
</evidence>
<keyword evidence="1" id="KW-1133">Transmembrane helix</keyword>
<gene>
    <name evidence="2" type="ORF">SAMN05421510_10861</name>
</gene>
<keyword evidence="1" id="KW-0472">Membrane</keyword>
<evidence type="ECO:0000256" key="1">
    <source>
        <dbReference type="SAM" id="Phobius"/>
    </source>
</evidence>
<reference evidence="2 3" key="1">
    <citation type="submission" date="2016-10" db="EMBL/GenBank/DDBJ databases">
        <authorList>
            <person name="de Groot N.N."/>
        </authorList>
    </citation>
    <scope>NUCLEOTIDE SEQUENCE [LARGE SCALE GENOMIC DNA]</scope>
    <source>
        <strain evidence="2 3">Nm9</strain>
    </source>
</reference>
<dbReference type="EMBL" id="FOFX01000086">
    <property type="protein sequence ID" value="SEQ56609.1"/>
    <property type="molecule type" value="Genomic_DNA"/>
</dbReference>
<accession>A0A1H9H2T0</accession>
<name>A0A1H9H2T0_9PROT</name>
<dbReference type="AlphaFoldDB" id="A0A1H9H2T0"/>
<evidence type="ECO:0000313" key="2">
    <source>
        <dbReference type="EMBL" id="SEQ56609.1"/>
    </source>
</evidence>
<dbReference type="Proteomes" id="UP000181998">
    <property type="component" value="Unassembled WGS sequence"/>
</dbReference>
<feature type="transmembrane region" description="Helical" evidence="1">
    <location>
        <begin position="81"/>
        <end position="101"/>
    </location>
</feature>
<organism evidence="2 3">
    <name type="scientific">Nitrosomonas ureae</name>
    <dbReference type="NCBI Taxonomy" id="44577"/>
    <lineage>
        <taxon>Bacteria</taxon>
        <taxon>Pseudomonadati</taxon>
        <taxon>Pseudomonadota</taxon>
        <taxon>Betaproteobacteria</taxon>
        <taxon>Nitrosomonadales</taxon>
        <taxon>Nitrosomonadaceae</taxon>
        <taxon>Nitrosomonas</taxon>
    </lineage>
</organism>
<dbReference type="RefSeq" id="WP_074722614.1">
    <property type="nucleotide sequence ID" value="NZ_FOFX01000086.1"/>
</dbReference>
<keyword evidence="1" id="KW-0812">Transmembrane</keyword>
<proteinExistence type="predicted"/>
<dbReference type="OrthoDB" id="8547694at2"/>